<dbReference type="SUPFAM" id="SSF54637">
    <property type="entry name" value="Thioesterase/thiol ester dehydrase-isomerase"/>
    <property type="match status" value="1"/>
</dbReference>
<dbReference type="Gene3D" id="3.10.129.10">
    <property type="entry name" value="Hotdog Thioesterase"/>
    <property type="match status" value="1"/>
</dbReference>
<organism evidence="1 2">
    <name type="scientific">Streptomyces sirii</name>
    <dbReference type="NCBI Taxonomy" id="3127701"/>
    <lineage>
        <taxon>Bacteria</taxon>
        <taxon>Bacillati</taxon>
        <taxon>Actinomycetota</taxon>
        <taxon>Actinomycetes</taxon>
        <taxon>Kitasatosporales</taxon>
        <taxon>Streptomycetaceae</taxon>
        <taxon>Streptomyces</taxon>
    </lineage>
</organism>
<dbReference type="RefSeq" id="WP_407288184.1">
    <property type="nucleotide sequence ID" value="NZ_CP147982.1"/>
</dbReference>
<gene>
    <name evidence="1" type="ORF">WAB15_30585</name>
</gene>
<dbReference type="EMBL" id="CP147982">
    <property type="protein sequence ID" value="WXK79991.1"/>
    <property type="molecule type" value="Genomic_DNA"/>
</dbReference>
<name>A0ABZ2QTV9_9ACTN</name>
<accession>A0ABZ2QTV9</accession>
<sequence length="155" mass="17460">MHTTAADDATPIFARDKNIWFHHCDPAGIVFYPQYLLLMNEILQEWFEVGLRTDYAGLFQKRQLGIPTVRLECDFLAPSRLGDTVRFALEVNQIKTSSFHLAFSCTGADPADVRVRIKAVLVCMSLDSHRPVPIPDDIRSAMQEWLNPAADPATT</sequence>
<dbReference type="CDD" id="cd00586">
    <property type="entry name" value="4HBT"/>
    <property type="match status" value="1"/>
</dbReference>
<dbReference type="PANTHER" id="PTHR31793">
    <property type="entry name" value="4-HYDROXYBENZOYL-COA THIOESTERASE FAMILY MEMBER"/>
    <property type="match status" value="1"/>
</dbReference>
<dbReference type="Pfam" id="PF13279">
    <property type="entry name" value="4HBT_2"/>
    <property type="match status" value="1"/>
</dbReference>
<keyword evidence="1" id="KW-0378">Hydrolase</keyword>
<dbReference type="InterPro" id="IPR050563">
    <property type="entry name" value="4-hydroxybenzoyl-CoA_TE"/>
</dbReference>
<evidence type="ECO:0000313" key="2">
    <source>
        <dbReference type="Proteomes" id="UP001626628"/>
    </source>
</evidence>
<proteinExistence type="predicted"/>
<dbReference type="EC" id="3.1.2.-" evidence="1"/>
<keyword evidence="2" id="KW-1185">Reference proteome</keyword>
<evidence type="ECO:0000313" key="1">
    <source>
        <dbReference type="EMBL" id="WXK79991.1"/>
    </source>
</evidence>
<reference evidence="1 2" key="1">
    <citation type="submission" date="2024-03" db="EMBL/GenBank/DDBJ databases">
        <title>The complete genome of Streptomyces sirii sp.nov.</title>
        <authorList>
            <person name="Zakalyukina Y.V."/>
            <person name="Belik A.R."/>
            <person name="Biryukov M.V."/>
            <person name="Baturina O.A."/>
            <person name="Kabilov M.R."/>
        </authorList>
    </citation>
    <scope>NUCLEOTIDE SEQUENCE [LARGE SCALE GENOMIC DNA]</scope>
    <source>
        <strain evidence="1 2">BP-8</strain>
    </source>
</reference>
<dbReference type="Proteomes" id="UP001626628">
    <property type="component" value="Chromosome"/>
</dbReference>
<dbReference type="PANTHER" id="PTHR31793:SF24">
    <property type="entry name" value="LONG-CHAIN ACYL-COA THIOESTERASE FADM"/>
    <property type="match status" value="1"/>
</dbReference>
<dbReference type="GO" id="GO:0016787">
    <property type="term" value="F:hydrolase activity"/>
    <property type="evidence" value="ECO:0007669"/>
    <property type="project" value="UniProtKB-KW"/>
</dbReference>
<protein>
    <submittedName>
        <fullName evidence="1">Thioesterase family protein</fullName>
        <ecNumber evidence="1">3.1.2.-</ecNumber>
    </submittedName>
</protein>
<dbReference type="InterPro" id="IPR029069">
    <property type="entry name" value="HotDog_dom_sf"/>
</dbReference>